<feature type="non-terminal residue" evidence="4">
    <location>
        <position position="201"/>
    </location>
</feature>
<dbReference type="EC" id="2.1.-.-" evidence="4"/>
<dbReference type="EMBL" id="JBBMEU010000104">
    <property type="protein sequence ID" value="MEQ2423236.1"/>
    <property type="molecule type" value="Genomic_DNA"/>
</dbReference>
<dbReference type="PANTHER" id="PTHR44068">
    <property type="entry name" value="ZGC:194242"/>
    <property type="match status" value="1"/>
</dbReference>
<name>A0ABV1CYM3_9FIRM</name>
<feature type="region of interest" description="Disordered" evidence="2">
    <location>
        <begin position="1"/>
        <end position="26"/>
    </location>
</feature>
<keyword evidence="1 4" id="KW-0808">Transferase</keyword>
<dbReference type="InterPro" id="IPR029063">
    <property type="entry name" value="SAM-dependent_MTases_sf"/>
</dbReference>
<dbReference type="GO" id="GO:0008168">
    <property type="term" value="F:methyltransferase activity"/>
    <property type="evidence" value="ECO:0007669"/>
    <property type="project" value="UniProtKB-KW"/>
</dbReference>
<evidence type="ECO:0000259" key="3">
    <source>
        <dbReference type="Pfam" id="PF08241"/>
    </source>
</evidence>
<keyword evidence="4" id="KW-0489">Methyltransferase</keyword>
<keyword evidence="5" id="KW-1185">Reference proteome</keyword>
<dbReference type="RefSeq" id="WP_349174061.1">
    <property type="nucleotide sequence ID" value="NZ_JBBMEU010000104.1"/>
</dbReference>
<gene>
    <name evidence="4" type="ORF">WMO23_10920</name>
</gene>
<comment type="caution">
    <text evidence="4">The sequence shown here is derived from an EMBL/GenBank/DDBJ whole genome shotgun (WGS) entry which is preliminary data.</text>
</comment>
<feature type="compositionally biased region" description="Basic and acidic residues" evidence="2">
    <location>
        <begin position="1"/>
        <end position="10"/>
    </location>
</feature>
<dbReference type="SUPFAM" id="SSF53335">
    <property type="entry name" value="S-adenosyl-L-methionine-dependent methyltransferases"/>
    <property type="match status" value="1"/>
</dbReference>
<sequence length="201" mass="22085">MTNTEKERQKAITTAGNPARPTGEAGQQMLARMNESHAALTAWGLSHFHWRGDETVLDIGCGGGANLHRMSAHITTGHLTGVDYSATSVQTSRQTNADDIAAGKMTVCEGSVEALPFTDQTFDKITTVESFYFWPNPPENLKEIHRVLKPGGTFLLIAEIYGHDGLSADVRENIERYHLYNPTPETFETIFQDAGFSSVQV</sequence>
<dbReference type="Gene3D" id="3.40.50.150">
    <property type="entry name" value="Vaccinia Virus protein VP39"/>
    <property type="match status" value="1"/>
</dbReference>
<evidence type="ECO:0000313" key="5">
    <source>
        <dbReference type="Proteomes" id="UP001433088"/>
    </source>
</evidence>
<feature type="domain" description="Methyltransferase type 11" evidence="3">
    <location>
        <begin position="57"/>
        <end position="155"/>
    </location>
</feature>
<dbReference type="Proteomes" id="UP001433088">
    <property type="component" value="Unassembled WGS sequence"/>
</dbReference>
<dbReference type="GO" id="GO:0032259">
    <property type="term" value="P:methylation"/>
    <property type="evidence" value="ECO:0007669"/>
    <property type="project" value="UniProtKB-KW"/>
</dbReference>
<proteinExistence type="predicted"/>
<dbReference type="InterPro" id="IPR013216">
    <property type="entry name" value="Methyltransf_11"/>
</dbReference>
<evidence type="ECO:0000313" key="4">
    <source>
        <dbReference type="EMBL" id="MEQ2423236.1"/>
    </source>
</evidence>
<evidence type="ECO:0000256" key="1">
    <source>
        <dbReference type="ARBA" id="ARBA00022679"/>
    </source>
</evidence>
<dbReference type="InterPro" id="IPR050447">
    <property type="entry name" value="Erg6_SMT_methyltransf"/>
</dbReference>
<accession>A0ABV1CYM3</accession>
<organism evidence="4 5">
    <name type="scientific">Megasphaera intestinihominis</name>
    <dbReference type="NCBI Taxonomy" id="3133159"/>
    <lineage>
        <taxon>Bacteria</taxon>
        <taxon>Bacillati</taxon>
        <taxon>Bacillota</taxon>
        <taxon>Negativicutes</taxon>
        <taxon>Veillonellales</taxon>
        <taxon>Veillonellaceae</taxon>
        <taxon>Megasphaera</taxon>
    </lineage>
</organism>
<reference evidence="4 5" key="1">
    <citation type="submission" date="2024-03" db="EMBL/GenBank/DDBJ databases">
        <title>Human intestinal bacterial collection.</title>
        <authorList>
            <person name="Pauvert C."/>
            <person name="Hitch T.C.A."/>
            <person name="Clavel T."/>
        </authorList>
    </citation>
    <scope>NUCLEOTIDE SEQUENCE [LARGE SCALE GENOMIC DNA]</scope>
    <source>
        <strain evidence="4 5">CLA-AA-H81</strain>
    </source>
</reference>
<dbReference type="CDD" id="cd02440">
    <property type="entry name" value="AdoMet_MTases"/>
    <property type="match status" value="1"/>
</dbReference>
<evidence type="ECO:0000256" key="2">
    <source>
        <dbReference type="SAM" id="MobiDB-lite"/>
    </source>
</evidence>
<dbReference type="PANTHER" id="PTHR44068:SF1">
    <property type="entry name" value="HYPOTHETICAL LOC100005854"/>
    <property type="match status" value="1"/>
</dbReference>
<dbReference type="Pfam" id="PF08241">
    <property type="entry name" value="Methyltransf_11"/>
    <property type="match status" value="1"/>
</dbReference>
<protein>
    <submittedName>
        <fullName evidence="4">Class I SAM-dependent methyltransferase</fullName>
        <ecNumber evidence="4">2.1.-.-</ecNumber>
    </submittedName>
</protein>